<proteinExistence type="predicted"/>
<feature type="non-terminal residue" evidence="2">
    <location>
        <position position="1"/>
    </location>
</feature>
<evidence type="ECO:0000313" key="3">
    <source>
        <dbReference type="Proteomes" id="UP000325576"/>
    </source>
</evidence>
<sequence>LLLLGFYGGSFLDRVPWLLPAVLIVMMVSLVIGTALGIWQYRKEMARPAEDVEVEEVLD</sequence>
<name>A0A5N5E1E0_RHOER</name>
<accession>A0A5N5E1E0</accession>
<evidence type="ECO:0000256" key="1">
    <source>
        <dbReference type="SAM" id="Phobius"/>
    </source>
</evidence>
<dbReference type="EMBL" id="MRBO01000541">
    <property type="protein sequence ID" value="KAB2583530.1"/>
    <property type="molecule type" value="Genomic_DNA"/>
</dbReference>
<protein>
    <submittedName>
        <fullName evidence="2">Uncharacterized protein</fullName>
    </submittedName>
</protein>
<keyword evidence="1" id="KW-1133">Transmembrane helix</keyword>
<organism evidence="2 3">
    <name type="scientific">Rhodococcus erythropolis</name>
    <name type="common">Arthrobacter picolinophilus</name>
    <dbReference type="NCBI Taxonomy" id="1833"/>
    <lineage>
        <taxon>Bacteria</taxon>
        <taxon>Bacillati</taxon>
        <taxon>Actinomycetota</taxon>
        <taxon>Actinomycetes</taxon>
        <taxon>Mycobacteriales</taxon>
        <taxon>Nocardiaceae</taxon>
        <taxon>Rhodococcus</taxon>
        <taxon>Rhodococcus erythropolis group</taxon>
    </lineage>
</organism>
<reference evidence="2 3" key="1">
    <citation type="journal article" date="2017" name="Poromechanics V (2013)">
        <title>Genomic Characterization of the Arsenic-Tolerant Actinobacterium, &lt;i&gt;Rhodococcus erythropolis&lt;/i&gt; S43.</title>
        <authorList>
            <person name="Retamal-Morales G."/>
            <person name="Mehnert M."/>
            <person name="Schwabe R."/>
            <person name="Tischler D."/>
            <person name="Schloemann M."/>
            <person name="Levican G.J."/>
        </authorList>
    </citation>
    <scope>NUCLEOTIDE SEQUENCE [LARGE SCALE GENOMIC DNA]</scope>
    <source>
        <strain evidence="2 3">S43</strain>
    </source>
</reference>
<keyword evidence="1" id="KW-0812">Transmembrane</keyword>
<dbReference type="Proteomes" id="UP000325576">
    <property type="component" value="Unassembled WGS sequence"/>
</dbReference>
<comment type="caution">
    <text evidence="2">The sequence shown here is derived from an EMBL/GenBank/DDBJ whole genome shotgun (WGS) entry which is preliminary data.</text>
</comment>
<evidence type="ECO:0000313" key="2">
    <source>
        <dbReference type="EMBL" id="KAB2583530.1"/>
    </source>
</evidence>
<dbReference type="AlphaFoldDB" id="A0A5N5E1E0"/>
<keyword evidence="1" id="KW-0472">Membrane</keyword>
<gene>
    <name evidence="2" type="ORF">BS297_20185</name>
</gene>
<feature type="transmembrane region" description="Helical" evidence="1">
    <location>
        <begin position="17"/>
        <end position="39"/>
    </location>
</feature>